<keyword evidence="1" id="KW-0812">Transmembrane</keyword>
<dbReference type="EMBL" id="QKYN01000187">
    <property type="protein sequence ID" value="RAG80916.1"/>
    <property type="molecule type" value="Genomic_DNA"/>
</dbReference>
<evidence type="ECO:0000313" key="3">
    <source>
        <dbReference type="Proteomes" id="UP000248889"/>
    </source>
</evidence>
<name>A0A2X0ITL5_9ACTN</name>
<evidence type="ECO:0000256" key="1">
    <source>
        <dbReference type="SAM" id="Phobius"/>
    </source>
</evidence>
<dbReference type="Proteomes" id="UP000248889">
    <property type="component" value="Unassembled WGS sequence"/>
</dbReference>
<evidence type="ECO:0000313" key="2">
    <source>
        <dbReference type="EMBL" id="RAG80916.1"/>
    </source>
</evidence>
<reference evidence="2 3" key="1">
    <citation type="submission" date="2018-06" db="EMBL/GenBank/DDBJ databases">
        <title>Streptacidiphilus pinicola sp. nov., isolated from pine grove soil.</title>
        <authorList>
            <person name="Roh S.G."/>
            <person name="Park S."/>
            <person name="Kim M.-K."/>
            <person name="Yun B.-R."/>
            <person name="Park J."/>
            <person name="Kim M.J."/>
            <person name="Kim Y.S."/>
            <person name="Kim S.B."/>
        </authorList>
    </citation>
    <scope>NUCLEOTIDE SEQUENCE [LARGE SCALE GENOMIC DNA]</scope>
    <source>
        <strain evidence="2 3">MMS16-CNU450</strain>
    </source>
</reference>
<dbReference type="AlphaFoldDB" id="A0A2X0ITL5"/>
<protein>
    <submittedName>
        <fullName evidence="2">Uncharacterized protein</fullName>
    </submittedName>
</protein>
<gene>
    <name evidence="2" type="ORF">DN069_35570</name>
</gene>
<feature type="transmembrane region" description="Helical" evidence="1">
    <location>
        <begin position="20"/>
        <end position="41"/>
    </location>
</feature>
<proteinExistence type="predicted"/>
<comment type="caution">
    <text evidence="2">The sequence shown here is derived from an EMBL/GenBank/DDBJ whole genome shotgun (WGS) entry which is preliminary data.</text>
</comment>
<keyword evidence="1" id="KW-1133">Transmembrane helix</keyword>
<keyword evidence="1" id="KW-0472">Membrane</keyword>
<organism evidence="2 3">
    <name type="scientific">Streptacidiphilus pinicola</name>
    <dbReference type="NCBI Taxonomy" id="2219663"/>
    <lineage>
        <taxon>Bacteria</taxon>
        <taxon>Bacillati</taxon>
        <taxon>Actinomycetota</taxon>
        <taxon>Actinomycetes</taxon>
        <taxon>Kitasatosporales</taxon>
        <taxon>Streptomycetaceae</taxon>
        <taxon>Streptacidiphilus</taxon>
    </lineage>
</organism>
<keyword evidence="3" id="KW-1185">Reference proteome</keyword>
<dbReference type="RefSeq" id="WP_111507393.1">
    <property type="nucleotide sequence ID" value="NZ_QKYN01000187.1"/>
</dbReference>
<sequence length="191" mass="20010">MTAHATLARLRACVAGLARFVGLLSCWGFALVSAGRVYLFVVQRTVRGFREPRGLPGAGAGLLAPFGGPAAPFEGSSGAGSGTGCRPLRSFGLPGRWWWRRVLPAGGSAAARRGTPGLVSEAGIAVRGALVPACHREVPAAPVALWVRHQARCWLVVDGVVEIGRPQLEQVPPRARTVVAGRARARWVGPV</sequence>
<accession>A0A2X0ITL5</accession>